<evidence type="ECO:0000313" key="1">
    <source>
        <dbReference type="EMBL" id="KAK7940802.1"/>
    </source>
</evidence>
<keyword evidence="2" id="KW-1185">Reference proteome</keyword>
<name>A0ABR1PUW2_9PEZI</name>
<gene>
    <name evidence="1" type="ORF">PG986_013189</name>
</gene>
<dbReference type="Proteomes" id="UP001391051">
    <property type="component" value="Unassembled WGS sequence"/>
</dbReference>
<sequence length="203" mass="21718">MGVISNPPQKAATSLQHIAIQGRPAVEEPPPVSIWQALGLLLRSGLELASAFSRQSDSAELGGSIPGPKPRHGFLAQGASFIKLMPGHGRLAFEGSRPIGCGVKQASHTTNRLPVTHIGSIRSHEGDPDGSMSTYLYIRLLAYLDAGMLLPNDLHRDSALLSGLAFSHLSQQFLAWSVWSSRPGAWRMQSFSESLRGDGDSAI</sequence>
<comment type="caution">
    <text evidence="1">The sequence shown here is derived from an EMBL/GenBank/DDBJ whole genome shotgun (WGS) entry which is preliminary data.</text>
</comment>
<evidence type="ECO:0000313" key="2">
    <source>
        <dbReference type="Proteomes" id="UP001391051"/>
    </source>
</evidence>
<organism evidence="1 2">
    <name type="scientific">Apiospora aurea</name>
    <dbReference type="NCBI Taxonomy" id="335848"/>
    <lineage>
        <taxon>Eukaryota</taxon>
        <taxon>Fungi</taxon>
        <taxon>Dikarya</taxon>
        <taxon>Ascomycota</taxon>
        <taxon>Pezizomycotina</taxon>
        <taxon>Sordariomycetes</taxon>
        <taxon>Xylariomycetidae</taxon>
        <taxon>Amphisphaeriales</taxon>
        <taxon>Apiosporaceae</taxon>
        <taxon>Apiospora</taxon>
    </lineage>
</organism>
<dbReference type="RefSeq" id="XP_066693554.1">
    <property type="nucleotide sequence ID" value="XM_066849411.1"/>
</dbReference>
<dbReference type="EMBL" id="JAQQWE010000009">
    <property type="protein sequence ID" value="KAK7940802.1"/>
    <property type="molecule type" value="Genomic_DNA"/>
</dbReference>
<proteinExistence type="predicted"/>
<dbReference type="GeneID" id="92082473"/>
<reference evidence="1 2" key="1">
    <citation type="submission" date="2023-01" db="EMBL/GenBank/DDBJ databases">
        <title>Analysis of 21 Apiospora genomes using comparative genomics revels a genus with tremendous synthesis potential of carbohydrate active enzymes and secondary metabolites.</title>
        <authorList>
            <person name="Sorensen T."/>
        </authorList>
    </citation>
    <scope>NUCLEOTIDE SEQUENCE [LARGE SCALE GENOMIC DNA]</scope>
    <source>
        <strain evidence="1 2">CBS 24483</strain>
    </source>
</reference>
<accession>A0ABR1PUW2</accession>
<protein>
    <submittedName>
        <fullName evidence="1">Uncharacterized protein</fullName>
    </submittedName>
</protein>